<dbReference type="InterPro" id="IPR017850">
    <property type="entry name" value="Alkaline_phosphatase_core_sf"/>
</dbReference>
<evidence type="ECO:0000313" key="2">
    <source>
        <dbReference type="Proteomes" id="UP000318288"/>
    </source>
</evidence>
<gene>
    <name evidence="1" type="ORF">Poly51_41830</name>
</gene>
<reference evidence="1 2" key="1">
    <citation type="submission" date="2019-02" db="EMBL/GenBank/DDBJ databases">
        <title>Deep-cultivation of Planctomycetes and their phenomic and genomic characterization uncovers novel biology.</title>
        <authorList>
            <person name="Wiegand S."/>
            <person name="Jogler M."/>
            <person name="Boedeker C."/>
            <person name="Pinto D."/>
            <person name="Vollmers J."/>
            <person name="Rivas-Marin E."/>
            <person name="Kohn T."/>
            <person name="Peeters S.H."/>
            <person name="Heuer A."/>
            <person name="Rast P."/>
            <person name="Oberbeckmann S."/>
            <person name="Bunk B."/>
            <person name="Jeske O."/>
            <person name="Meyerdierks A."/>
            <person name="Storesund J.E."/>
            <person name="Kallscheuer N."/>
            <person name="Luecker S."/>
            <person name="Lage O.M."/>
            <person name="Pohl T."/>
            <person name="Merkel B.J."/>
            <person name="Hornburger P."/>
            <person name="Mueller R.-W."/>
            <person name="Bruemmer F."/>
            <person name="Labrenz M."/>
            <person name="Spormann A.M."/>
            <person name="Op Den Camp H."/>
            <person name="Overmann J."/>
            <person name="Amann R."/>
            <person name="Jetten M.S.M."/>
            <person name="Mascher T."/>
            <person name="Medema M.H."/>
            <person name="Devos D.P."/>
            <person name="Kaster A.-K."/>
            <person name="Ovreas L."/>
            <person name="Rohde M."/>
            <person name="Galperin M.Y."/>
            <person name="Jogler C."/>
        </authorList>
    </citation>
    <scope>NUCLEOTIDE SEQUENCE [LARGE SCALE GENOMIC DNA]</scope>
    <source>
        <strain evidence="1 2">Poly51</strain>
    </source>
</reference>
<protein>
    <recommendedName>
        <fullName evidence="3">N-sulphoglucosamine sulphohydrolase C-terminal domain-containing protein</fullName>
    </recommendedName>
</protein>
<sequence>MGGEGKKLANSPLAVNNLWVAPFGSAPFGSPPASEALVRKDWKYFYWPEFEREQLFDLKSDPIEENDLSSDPAFTSQLEGMRKRFAELKSAAK</sequence>
<name>A0A5C6ERE7_9BACT</name>
<proteinExistence type="predicted"/>
<evidence type="ECO:0000313" key="1">
    <source>
        <dbReference type="EMBL" id="TWU50890.1"/>
    </source>
</evidence>
<dbReference type="EMBL" id="SJPW01000005">
    <property type="protein sequence ID" value="TWU50890.1"/>
    <property type="molecule type" value="Genomic_DNA"/>
</dbReference>
<comment type="caution">
    <text evidence="1">The sequence shown here is derived from an EMBL/GenBank/DDBJ whole genome shotgun (WGS) entry which is preliminary data.</text>
</comment>
<dbReference type="AlphaFoldDB" id="A0A5C6ERE7"/>
<dbReference type="Proteomes" id="UP000318288">
    <property type="component" value="Unassembled WGS sequence"/>
</dbReference>
<organism evidence="1 2">
    <name type="scientific">Rubripirellula tenax</name>
    <dbReference type="NCBI Taxonomy" id="2528015"/>
    <lineage>
        <taxon>Bacteria</taxon>
        <taxon>Pseudomonadati</taxon>
        <taxon>Planctomycetota</taxon>
        <taxon>Planctomycetia</taxon>
        <taxon>Pirellulales</taxon>
        <taxon>Pirellulaceae</taxon>
        <taxon>Rubripirellula</taxon>
    </lineage>
</organism>
<accession>A0A5C6ERE7</accession>
<dbReference type="Gene3D" id="3.40.720.10">
    <property type="entry name" value="Alkaline Phosphatase, subunit A"/>
    <property type="match status" value="1"/>
</dbReference>
<dbReference type="SUPFAM" id="SSF53649">
    <property type="entry name" value="Alkaline phosphatase-like"/>
    <property type="match status" value="1"/>
</dbReference>
<evidence type="ECO:0008006" key="3">
    <source>
        <dbReference type="Google" id="ProtNLM"/>
    </source>
</evidence>
<keyword evidence="2" id="KW-1185">Reference proteome</keyword>